<evidence type="ECO:0008006" key="4">
    <source>
        <dbReference type="Google" id="ProtNLM"/>
    </source>
</evidence>
<feature type="compositionally biased region" description="Polar residues" evidence="1">
    <location>
        <begin position="13"/>
        <end position="23"/>
    </location>
</feature>
<evidence type="ECO:0000256" key="1">
    <source>
        <dbReference type="SAM" id="MobiDB-lite"/>
    </source>
</evidence>
<proteinExistence type="predicted"/>
<comment type="caution">
    <text evidence="2">The sequence shown here is derived from an EMBL/GenBank/DDBJ whole genome shotgun (WGS) entry which is preliminary data.</text>
</comment>
<protein>
    <recommendedName>
        <fullName evidence="4">F-box domain-containing protein</fullName>
    </recommendedName>
</protein>
<gene>
    <name evidence="2" type="ORF">QCA50_015059</name>
</gene>
<keyword evidence="3" id="KW-1185">Reference proteome</keyword>
<organism evidence="2 3">
    <name type="scientific">Cerrena zonata</name>
    <dbReference type="NCBI Taxonomy" id="2478898"/>
    <lineage>
        <taxon>Eukaryota</taxon>
        <taxon>Fungi</taxon>
        <taxon>Dikarya</taxon>
        <taxon>Basidiomycota</taxon>
        <taxon>Agaricomycotina</taxon>
        <taxon>Agaricomycetes</taxon>
        <taxon>Polyporales</taxon>
        <taxon>Cerrenaceae</taxon>
        <taxon>Cerrena</taxon>
    </lineage>
</organism>
<evidence type="ECO:0000313" key="2">
    <source>
        <dbReference type="EMBL" id="KAK7681712.1"/>
    </source>
</evidence>
<accession>A0AAW0FNJ8</accession>
<reference evidence="2 3" key="1">
    <citation type="submission" date="2022-09" db="EMBL/GenBank/DDBJ databases">
        <authorList>
            <person name="Palmer J.M."/>
        </authorList>
    </citation>
    <scope>NUCLEOTIDE SEQUENCE [LARGE SCALE GENOMIC DNA]</scope>
    <source>
        <strain evidence="2 3">DSM 7382</strain>
    </source>
</reference>
<dbReference type="Proteomes" id="UP001385951">
    <property type="component" value="Unassembled WGS sequence"/>
</dbReference>
<feature type="compositionally biased region" description="Basic residues" evidence="1">
    <location>
        <begin position="1"/>
        <end position="12"/>
    </location>
</feature>
<feature type="region of interest" description="Disordered" evidence="1">
    <location>
        <begin position="1"/>
        <end position="23"/>
    </location>
</feature>
<dbReference type="AlphaFoldDB" id="A0AAW0FNJ8"/>
<dbReference type="EMBL" id="JASBNA010000039">
    <property type="protein sequence ID" value="KAK7681712.1"/>
    <property type="molecule type" value="Genomic_DNA"/>
</dbReference>
<name>A0AAW0FNJ8_9APHY</name>
<sequence>MPPKKSKVKHNQPTKSQAEVSSKTLPAQIPKLADLPPELFDEILSHLLVIPLDFYYDTFYDTKYGSLPHPKFRERTDALRALAGTCAALRAAAYHRLWSRLDICFIPIKSSGTWYKYVMQSIQIKAKGVINSSDNLKNSIRNITLMLSKSDVKETMTALARLFSVLPNLTTIQVVTCKIPGDFTKAMQGIVLPNVRTVVVPTDCHAVLKSCPNATHVRCAGGTGITLVGSLRACKCEKLDGMIDWVKDMKVVDRLVKNAPNLREIEIRRPVSWGLGILTQNTTPQQWSQVIPKLAQLQKLRIIVLSFPGQEEIPSDRVSIEAARVVLKNSALKEKEERKLIIRRVIAQHNSTVDHADGQVGDIICSCVEEVFY</sequence>
<evidence type="ECO:0000313" key="3">
    <source>
        <dbReference type="Proteomes" id="UP001385951"/>
    </source>
</evidence>